<gene>
    <name evidence="1" type="ORF">SAMN02745215_01289</name>
</gene>
<proteinExistence type="predicted"/>
<dbReference type="Proteomes" id="UP000184010">
    <property type="component" value="Unassembled WGS sequence"/>
</dbReference>
<dbReference type="GO" id="GO:0019441">
    <property type="term" value="P:L-tryptophan catabolic process to kynurenine"/>
    <property type="evidence" value="ECO:0007669"/>
    <property type="project" value="InterPro"/>
</dbReference>
<dbReference type="STRING" id="1121395.SAMN02745215_01289"/>
<accession>A0A1M7SXM6</accession>
<dbReference type="InterPro" id="IPR007325">
    <property type="entry name" value="KFase/CYL"/>
</dbReference>
<evidence type="ECO:0000313" key="1">
    <source>
        <dbReference type="EMBL" id="SHN63273.1"/>
    </source>
</evidence>
<dbReference type="SUPFAM" id="SSF102198">
    <property type="entry name" value="Putative cyclase"/>
    <property type="match status" value="1"/>
</dbReference>
<dbReference type="AlphaFoldDB" id="A0A1M7SXM6"/>
<dbReference type="Gene3D" id="3.50.30.50">
    <property type="entry name" value="Putative cyclase"/>
    <property type="match status" value="1"/>
</dbReference>
<protein>
    <submittedName>
        <fullName evidence="1">Kynurenine formamidase</fullName>
    </submittedName>
</protein>
<dbReference type="EMBL" id="FRDN01000005">
    <property type="protein sequence ID" value="SHN63273.1"/>
    <property type="molecule type" value="Genomic_DNA"/>
</dbReference>
<dbReference type="PANTHER" id="PTHR43564">
    <property type="entry name" value="KYNURENINE FORMAMIDASE-LIKE PROTEIN"/>
    <property type="match status" value="1"/>
</dbReference>
<sequence length="255" mass="28915">MEFIDLSIAIEHQVPSDPPPIRQTIEYMDHTQGAKEMLAFFPSITEADLPDGLGWAVEDIKLCSHSGTHMDAPWHYYPTMNGGERSRTIDQMPLEWCFSDGIMLDFRDKPDGYLITVQDLEEAFAQIDYTLKHLDIVLIQTGAIQYWGQPQYLAKGCGLGREATLWLLERGVKVTGTDAWSWDRPLSVIGQEFAVTGNTKIIWEGHFAGREKEYYHMEKMNNLDKLPPKGFKVICFPIKIKDAGGGWVRPVALLP</sequence>
<name>A0A1M7SXM6_9FIRM</name>
<keyword evidence="2" id="KW-1185">Reference proteome</keyword>
<evidence type="ECO:0000313" key="2">
    <source>
        <dbReference type="Proteomes" id="UP000184010"/>
    </source>
</evidence>
<reference evidence="2" key="1">
    <citation type="submission" date="2016-12" db="EMBL/GenBank/DDBJ databases">
        <authorList>
            <person name="Varghese N."/>
            <person name="Submissions S."/>
        </authorList>
    </citation>
    <scope>NUCLEOTIDE SEQUENCE [LARGE SCALE GENOMIC DNA]</scope>
    <source>
        <strain evidence="2">DSM 11544</strain>
    </source>
</reference>
<dbReference type="PANTHER" id="PTHR43564:SF2">
    <property type="entry name" value="BLR6059 PROTEIN"/>
    <property type="match status" value="1"/>
</dbReference>
<dbReference type="InterPro" id="IPR037175">
    <property type="entry name" value="KFase_sf"/>
</dbReference>
<dbReference type="Pfam" id="PF04199">
    <property type="entry name" value="Cyclase"/>
    <property type="match status" value="1"/>
</dbReference>
<organism evidence="1 2">
    <name type="scientific">Desulfitobacterium chlororespirans DSM 11544</name>
    <dbReference type="NCBI Taxonomy" id="1121395"/>
    <lineage>
        <taxon>Bacteria</taxon>
        <taxon>Bacillati</taxon>
        <taxon>Bacillota</taxon>
        <taxon>Clostridia</taxon>
        <taxon>Eubacteriales</taxon>
        <taxon>Desulfitobacteriaceae</taxon>
        <taxon>Desulfitobacterium</taxon>
    </lineage>
</organism>
<dbReference type="RefSeq" id="WP_072771836.1">
    <property type="nucleotide sequence ID" value="NZ_FRDN01000005.1"/>
</dbReference>
<dbReference type="GO" id="GO:0004061">
    <property type="term" value="F:arylformamidase activity"/>
    <property type="evidence" value="ECO:0007669"/>
    <property type="project" value="InterPro"/>
</dbReference>